<evidence type="ECO:0000313" key="2">
    <source>
        <dbReference type="Proteomes" id="UP001281761"/>
    </source>
</evidence>
<organism evidence="1 2">
    <name type="scientific">Blattamonas nauphoetae</name>
    <dbReference type="NCBI Taxonomy" id="2049346"/>
    <lineage>
        <taxon>Eukaryota</taxon>
        <taxon>Metamonada</taxon>
        <taxon>Preaxostyla</taxon>
        <taxon>Oxymonadida</taxon>
        <taxon>Blattamonas</taxon>
    </lineage>
</organism>
<sequence length="78" mass="9052">MFFDESSLTDFDSGLVHPDSFKNVAFQMGAPHSQLVMTTFDTSRICDTGQPEERNSEDGYWKKDFFPQRQHTLKDDWG</sequence>
<protein>
    <submittedName>
        <fullName evidence="1">Uncharacterized protein</fullName>
    </submittedName>
</protein>
<reference evidence="1 2" key="1">
    <citation type="journal article" date="2022" name="bioRxiv">
        <title>Genomics of Preaxostyla Flagellates Illuminates Evolutionary Transitions and the Path Towards Mitochondrial Loss.</title>
        <authorList>
            <person name="Novak L.V.F."/>
            <person name="Treitli S.C."/>
            <person name="Pyrih J."/>
            <person name="Halakuc P."/>
            <person name="Pipaliya S.V."/>
            <person name="Vacek V."/>
            <person name="Brzon O."/>
            <person name="Soukal P."/>
            <person name="Eme L."/>
            <person name="Dacks J.B."/>
            <person name="Karnkowska A."/>
            <person name="Elias M."/>
            <person name="Hampl V."/>
        </authorList>
    </citation>
    <scope>NUCLEOTIDE SEQUENCE [LARGE SCALE GENOMIC DNA]</scope>
    <source>
        <strain evidence="1">NAU3</strain>
        <tissue evidence="1">Gut</tissue>
    </source>
</reference>
<gene>
    <name evidence="1" type="ORF">BLNAU_23824</name>
</gene>
<evidence type="ECO:0000313" key="1">
    <source>
        <dbReference type="EMBL" id="KAK2941251.1"/>
    </source>
</evidence>
<dbReference type="Proteomes" id="UP001281761">
    <property type="component" value="Unassembled WGS sequence"/>
</dbReference>
<proteinExistence type="predicted"/>
<accession>A0ABQ9WP45</accession>
<name>A0ABQ9WP45_9EUKA</name>
<keyword evidence="2" id="KW-1185">Reference proteome</keyword>
<comment type="caution">
    <text evidence="1">The sequence shown here is derived from an EMBL/GenBank/DDBJ whole genome shotgun (WGS) entry which is preliminary data.</text>
</comment>
<dbReference type="EMBL" id="JARBJD010000530">
    <property type="protein sequence ID" value="KAK2941251.1"/>
    <property type="molecule type" value="Genomic_DNA"/>
</dbReference>